<organism evidence="1 2">
    <name type="scientific">Auriscalpium vulgare</name>
    <dbReference type="NCBI Taxonomy" id="40419"/>
    <lineage>
        <taxon>Eukaryota</taxon>
        <taxon>Fungi</taxon>
        <taxon>Dikarya</taxon>
        <taxon>Basidiomycota</taxon>
        <taxon>Agaricomycotina</taxon>
        <taxon>Agaricomycetes</taxon>
        <taxon>Russulales</taxon>
        <taxon>Auriscalpiaceae</taxon>
        <taxon>Auriscalpium</taxon>
    </lineage>
</organism>
<keyword evidence="2" id="KW-1185">Reference proteome</keyword>
<proteinExistence type="predicted"/>
<gene>
    <name evidence="1" type="ORF">FA95DRAFT_70605</name>
</gene>
<reference evidence="1" key="2">
    <citation type="journal article" date="2022" name="New Phytol.">
        <title>Evolutionary transition to the ectomycorrhizal habit in the genomes of a hyperdiverse lineage of mushroom-forming fungi.</title>
        <authorList>
            <person name="Looney B."/>
            <person name="Miyauchi S."/>
            <person name="Morin E."/>
            <person name="Drula E."/>
            <person name="Courty P.E."/>
            <person name="Kohler A."/>
            <person name="Kuo A."/>
            <person name="LaButti K."/>
            <person name="Pangilinan J."/>
            <person name="Lipzen A."/>
            <person name="Riley R."/>
            <person name="Andreopoulos W."/>
            <person name="He G."/>
            <person name="Johnson J."/>
            <person name="Nolan M."/>
            <person name="Tritt A."/>
            <person name="Barry K.W."/>
            <person name="Grigoriev I.V."/>
            <person name="Nagy L.G."/>
            <person name="Hibbett D."/>
            <person name="Henrissat B."/>
            <person name="Matheny P.B."/>
            <person name="Labbe J."/>
            <person name="Martin F.M."/>
        </authorList>
    </citation>
    <scope>NUCLEOTIDE SEQUENCE</scope>
    <source>
        <strain evidence="1">FP105234-sp</strain>
    </source>
</reference>
<protein>
    <submittedName>
        <fullName evidence="1">Uncharacterized protein</fullName>
    </submittedName>
</protein>
<accession>A0ACB8S6M2</accession>
<evidence type="ECO:0000313" key="2">
    <source>
        <dbReference type="Proteomes" id="UP000814033"/>
    </source>
</evidence>
<evidence type="ECO:0000313" key="1">
    <source>
        <dbReference type="EMBL" id="KAI0052224.1"/>
    </source>
</evidence>
<reference evidence="1" key="1">
    <citation type="submission" date="2021-02" db="EMBL/GenBank/DDBJ databases">
        <authorList>
            <consortium name="DOE Joint Genome Institute"/>
            <person name="Ahrendt S."/>
            <person name="Looney B.P."/>
            <person name="Miyauchi S."/>
            <person name="Morin E."/>
            <person name="Drula E."/>
            <person name="Courty P.E."/>
            <person name="Chicoki N."/>
            <person name="Fauchery L."/>
            <person name="Kohler A."/>
            <person name="Kuo A."/>
            <person name="Labutti K."/>
            <person name="Pangilinan J."/>
            <person name="Lipzen A."/>
            <person name="Riley R."/>
            <person name="Andreopoulos W."/>
            <person name="He G."/>
            <person name="Johnson J."/>
            <person name="Barry K.W."/>
            <person name="Grigoriev I.V."/>
            <person name="Nagy L."/>
            <person name="Hibbett D."/>
            <person name="Henrissat B."/>
            <person name="Matheny P.B."/>
            <person name="Labbe J."/>
            <person name="Martin F."/>
        </authorList>
    </citation>
    <scope>NUCLEOTIDE SEQUENCE</scope>
    <source>
        <strain evidence="1">FP105234-sp</strain>
    </source>
</reference>
<comment type="caution">
    <text evidence="1">The sequence shown here is derived from an EMBL/GenBank/DDBJ whole genome shotgun (WGS) entry which is preliminary data.</text>
</comment>
<dbReference type="EMBL" id="MU275847">
    <property type="protein sequence ID" value="KAI0052224.1"/>
    <property type="molecule type" value="Genomic_DNA"/>
</dbReference>
<name>A0ACB8S6M2_9AGAM</name>
<sequence length="646" mass="72430">MDRSSRSDIAAFWDATVRSRLALVNIHHNSYHEAGTPARLARHEVDSQDAPITFWNSAICSMLVHVDGALPPYHPHFSFEARDIIDSNLHAMAGARSALFEQRNTYLPISRLPSKVLALVFRALGEEAGAAHVHMDGQNTSLGWVSVTHVCRRWRAVAMENHELWTHITFSMGERWAHELVSRWRSAPMILNTISSGISHSDILLEGYRPTLIIENLSRVKYLALHSNLSLGHDAVLEALNMSCPALETLIITPGPGVKARPLALPIPFLGGTWPNLLHLDIVTPLVSFPWESSIFNKLISLTLDVVARRGAPSVADLLDILATTEKLEELRLGYGSHAAQVPVRRVACLRHLKVLHFGGTLAECAMFLSNLQTPRGAHLHFSAREVETVEEYDSFFHLLMLRSHLHCSLGPCQDRVFRLVLDKKQGEFLLRLWCSNDSPLRRKVPHKDVEEDEGRASFHVHINPTSYRALLNVAQLLGNTVVLEDIEDLRVFGSHEDGIAWNTTTWRSILARTERLRKLVATYIVPAGLLEALRPSTTMQGMDAHHRTLLCPNLRSLAVTLFEASPNAAQFYRTEHRNCNALSDIVDYRLRVGNSRLQEIVLVDCSLMAVHMVYLRAVVFVVEKSQAVGGFQKLTEWGSDFDTAE</sequence>
<dbReference type="Proteomes" id="UP000814033">
    <property type="component" value="Unassembled WGS sequence"/>
</dbReference>